<gene>
    <name evidence="1" type="ORF">PanWU01x14_126540</name>
</gene>
<accession>A0A2P5CSX5</accession>
<comment type="caution">
    <text evidence="1">The sequence shown here is derived from an EMBL/GenBank/DDBJ whole genome shotgun (WGS) entry which is preliminary data.</text>
</comment>
<sequence>MNEKKKASSINSFALNSLLTLTKLRTKVSPHKLNQKTHLQLQIYHSKNRGKKNNREAIQ</sequence>
<dbReference type="AlphaFoldDB" id="A0A2P5CSX5"/>
<organism evidence="1 2">
    <name type="scientific">Parasponia andersonii</name>
    <name type="common">Sponia andersonii</name>
    <dbReference type="NCBI Taxonomy" id="3476"/>
    <lineage>
        <taxon>Eukaryota</taxon>
        <taxon>Viridiplantae</taxon>
        <taxon>Streptophyta</taxon>
        <taxon>Embryophyta</taxon>
        <taxon>Tracheophyta</taxon>
        <taxon>Spermatophyta</taxon>
        <taxon>Magnoliopsida</taxon>
        <taxon>eudicotyledons</taxon>
        <taxon>Gunneridae</taxon>
        <taxon>Pentapetalae</taxon>
        <taxon>rosids</taxon>
        <taxon>fabids</taxon>
        <taxon>Rosales</taxon>
        <taxon>Cannabaceae</taxon>
        <taxon>Parasponia</taxon>
    </lineage>
</organism>
<dbReference type="Proteomes" id="UP000237105">
    <property type="component" value="Unassembled WGS sequence"/>
</dbReference>
<name>A0A2P5CSX5_PARAD</name>
<dbReference type="EMBL" id="JXTB01000098">
    <property type="protein sequence ID" value="PON64132.1"/>
    <property type="molecule type" value="Genomic_DNA"/>
</dbReference>
<evidence type="ECO:0000313" key="1">
    <source>
        <dbReference type="EMBL" id="PON64132.1"/>
    </source>
</evidence>
<dbReference type="OrthoDB" id="10403333at2759"/>
<evidence type="ECO:0000313" key="2">
    <source>
        <dbReference type="Proteomes" id="UP000237105"/>
    </source>
</evidence>
<keyword evidence="2" id="KW-1185">Reference proteome</keyword>
<protein>
    <submittedName>
        <fullName evidence="1">Uncharacterized protein</fullName>
    </submittedName>
</protein>
<proteinExistence type="predicted"/>
<reference evidence="2" key="1">
    <citation type="submission" date="2016-06" db="EMBL/GenBank/DDBJ databases">
        <title>Parallel loss of symbiosis genes in relatives of nitrogen-fixing non-legume Parasponia.</title>
        <authorList>
            <person name="Van Velzen R."/>
            <person name="Holmer R."/>
            <person name="Bu F."/>
            <person name="Rutten L."/>
            <person name="Van Zeijl A."/>
            <person name="Liu W."/>
            <person name="Santuari L."/>
            <person name="Cao Q."/>
            <person name="Sharma T."/>
            <person name="Shen D."/>
            <person name="Roswanjaya Y."/>
            <person name="Wardhani T."/>
            <person name="Kalhor M.S."/>
            <person name="Jansen J."/>
            <person name="Van den Hoogen J."/>
            <person name="Gungor B."/>
            <person name="Hartog M."/>
            <person name="Hontelez J."/>
            <person name="Verver J."/>
            <person name="Yang W.-C."/>
            <person name="Schijlen E."/>
            <person name="Repin R."/>
            <person name="Schilthuizen M."/>
            <person name="Schranz E."/>
            <person name="Heidstra R."/>
            <person name="Miyata K."/>
            <person name="Fedorova E."/>
            <person name="Kohlen W."/>
            <person name="Bisseling T."/>
            <person name="Smit S."/>
            <person name="Geurts R."/>
        </authorList>
    </citation>
    <scope>NUCLEOTIDE SEQUENCE [LARGE SCALE GENOMIC DNA]</scope>
    <source>
        <strain evidence="2">cv. WU1-14</strain>
    </source>
</reference>